<evidence type="ECO:0000313" key="2">
    <source>
        <dbReference type="Proteomes" id="UP000807353"/>
    </source>
</evidence>
<keyword evidence="2" id="KW-1185">Reference proteome</keyword>
<dbReference type="Proteomes" id="UP000807353">
    <property type="component" value="Unassembled WGS sequence"/>
</dbReference>
<comment type="caution">
    <text evidence="1">The sequence shown here is derived from an EMBL/GenBank/DDBJ whole genome shotgun (WGS) entry which is preliminary data.</text>
</comment>
<dbReference type="EMBL" id="MU150336">
    <property type="protein sequence ID" value="KAF9458585.1"/>
    <property type="molecule type" value="Genomic_DNA"/>
</dbReference>
<accession>A0A9P5XZM8</accession>
<dbReference type="OrthoDB" id="3182995at2759"/>
<reference evidence="1" key="1">
    <citation type="submission" date="2020-11" db="EMBL/GenBank/DDBJ databases">
        <authorList>
            <consortium name="DOE Joint Genome Institute"/>
            <person name="Ahrendt S."/>
            <person name="Riley R."/>
            <person name="Andreopoulos W."/>
            <person name="Labutti K."/>
            <person name="Pangilinan J."/>
            <person name="Ruiz-Duenas F.J."/>
            <person name="Barrasa J.M."/>
            <person name="Sanchez-Garcia M."/>
            <person name="Camarero S."/>
            <person name="Miyauchi S."/>
            <person name="Serrano A."/>
            <person name="Linde D."/>
            <person name="Babiker R."/>
            <person name="Drula E."/>
            <person name="Ayuso-Fernandez I."/>
            <person name="Pacheco R."/>
            <person name="Padilla G."/>
            <person name="Ferreira P."/>
            <person name="Barriuso J."/>
            <person name="Kellner H."/>
            <person name="Castanera R."/>
            <person name="Alfaro M."/>
            <person name="Ramirez L."/>
            <person name="Pisabarro A.G."/>
            <person name="Kuo A."/>
            <person name="Tritt A."/>
            <person name="Lipzen A."/>
            <person name="He G."/>
            <person name="Yan M."/>
            <person name="Ng V."/>
            <person name="Cullen D."/>
            <person name="Martin F."/>
            <person name="Rosso M.-N."/>
            <person name="Henrissat B."/>
            <person name="Hibbett D."/>
            <person name="Martinez A.T."/>
            <person name="Grigoriev I.V."/>
        </authorList>
    </citation>
    <scope>NUCLEOTIDE SEQUENCE</scope>
    <source>
        <strain evidence="1">CBS 247.69</strain>
    </source>
</reference>
<protein>
    <submittedName>
        <fullName evidence="1">Uncharacterized protein</fullName>
    </submittedName>
</protein>
<evidence type="ECO:0000313" key="1">
    <source>
        <dbReference type="EMBL" id="KAF9458585.1"/>
    </source>
</evidence>
<sequence length="193" mass="21497">MTTFHLKVIISEVQSDTKKGLQAVHPIFRNGTHSNTKKGRQTRPPIFRNGTVAQGSNIYPNEINLPTRGDYSIVANMIIKSKNGITTLRANLNKSINVVVKFAVGEAQARLLSQAQYYRNELKELQGSHIPILYGVFVGDVQAPAECSLNKTADTNHSDSMTAFQRLDTFSVLQHIFYVLNLFGLQLFPPPLL</sequence>
<gene>
    <name evidence="1" type="ORF">BDZ94DRAFT_1313147</name>
</gene>
<dbReference type="AlphaFoldDB" id="A0A9P5XZM8"/>
<proteinExistence type="predicted"/>
<name>A0A9P5XZM8_9AGAR</name>
<organism evidence="1 2">
    <name type="scientific">Collybia nuda</name>
    <dbReference type="NCBI Taxonomy" id="64659"/>
    <lineage>
        <taxon>Eukaryota</taxon>
        <taxon>Fungi</taxon>
        <taxon>Dikarya</taxon>
        <taxon>Basidiomycota</taxon>
        <taxon>Agaricomycotina</taxon>
        <taxon>Agaricomycetes</taxon>
        <taxon>Agaricomycetidae</taxon>
        <taxon>Agaricales</taxon>
        <taxon>Tricholomatineae</taxon>
        <taxon>Clitocybaceae</taxon>
        <taxon>Collybia</taxon>
    </lineage>
</organism>